<dbReference type="AlphaFoldDB" id="A0A7I9V8B4"/>
<feature type="transmembrane region" description="Helical" evidence="5">
    <location>
        <begin position="158"/>
        <end position="175"/>
    </location>
</feature>
<sequence>MRAGVVRIASWIRSAPVTYAWLFVLLVTTIAQHTLAPGVVDRILGRRSTNLENLSEHPMRAMVGSLFWLDGAYWLPYLIGFTVFLAVAERWLGTGRFVIVGLAGHVLATLASQGLLDLAIGHGRADPSLRDAVDVGVSYFMAAVVGVLAYRLTSWWRWIYAAVVLATVVTPLVVGAPDFTDAGHFAATVIGLALYPITRGRPRLRSPLHWFRR</sequence>
<feature type="transmembrane region" description="Helical" evidence="5">
    <location>
        <begin position="61"/>
        <end position="85"/>
    </location>
</feature>
<keyword evidence="2 5" id="KW-0812">Transmembrane</keyword>
<comment type="subcellular location">
    <subcellularLocation>
        <location evidence="1">Membrane</location>
        <topology evidence="1">Multi-pass membrane protein</topology>
    </subcellularLocation>
</comment>
<evidence type="ECO:0000256" key="5">
    <source>
        <dbReference type="SAM" id="Phobius"/>
    </source>
</evidence>
<dbReference type="InterPro" id="IPR035952">
    <property type="entry name" value="Rhomboid-like_sf"/>
</dbReference>
<evidence type="ECO:0000256" key="2">
    <source>
        <dbReference type="ARBA" id="ARBA00022692"/>
    </source>
</evidence>
<protein>
    <submittedName>
        <fullName evidence="6">Membrane protein</fullName>
    </submittedName>
</protein>
<reference evidence="7" key="1">
    <citation type="submission" date="2019-06" db="EMBL/GenBank/DDBJ databases">
        <title>Gordonia isolated from sludge of a wastewater treatment plant.</title>
        <authorList>
            <person name="Tamura T."/>
            <person name="Aoyama K."/>
            <person name="Kang Y."/>
            <person name="Saito S."/>
            <person name="Akiyama N."/>
            <person name="Yazawa K."/>
            <person name="Gonoi T."/>
            <person name="Mikami Y."/>
        </authorList>
    </citation>
    <scope>NUCLEOTIDE SEQUENCE [LARGE SCALE GENOMIC DNA]</scope>
    <source>
        <strain evidence="7">NBRC 107696</strain>
    </source>
</reference>
<dbReference type="SUPFAM" id="SSF144091">
    <property type="entry name" value="Rhomboid-like"/>
    <property type="match status" value="1"/>
</dbReference>
<evidence type="ECO:0000313" key="6">
    <source>
        <dbReference type="EMBL" id="GEE01333.1"/>
    </source>
</evidence>
<feature type="transmembrane region" description="Helical" evidence="5">
    <location>
        <begin position="97"/>
        <end position="120"/>
    </location>
</feature>
<comment type="caution">
    <text evidence="6">The sequence shown here is derived from an EMBL/GenBank/DDBJ whole genome shotgun (WGS) entry which is preliminary data.</text>
</comment>
<gene>
    <name evidence="6" type="ORF">nbrc107696_17790</name>
</gene>
<name>A0A7I9V8B4_9ACTN</name>
<keyword evidence="4 5" id="KW-0472">Membrane</keyword>
<keyword evidence="3 5" id="KW-1133">Transmembrane helix</keyword>
<dbReference type="Pfam" id="PF20401">
    <property type="entry name" value="Rhomboid_2"/>
    <property type="match status" value="1"/>
</dbReference>
<dbReference type="InterPro" id="IPR046862">
    <property type="entry name" value="Rhomboid_2"/>
</dbReference>
<dbReference type="GO" id="GO:0016020">
    <property type="term" value="C:membrane"/>
    <property type="evidence" value="ECO:0007669"/>
    <property type="project" value="UniProtKB-SubCell"/>
</dbReference>
<accession>A0A7I9V8B4</accession>
<dbReference type="OrthoDB" id="4827451at2"/>
<evidence type="ECO:0000313" key="7">
    <source>
        <dbReference type="Proteomes" id="UP000444960"/>
    </source>
</evidence>
<dbReference type="EMBL" id="BJOV01000003">
    <property type="protein sequence ID" value="GEE01333.1"/>
    <property type="molecule type" value="Genomic_DNA"/>
</dbReference>
<dbReference type="Proteomes" id="UP000444960">
    <property type="component" value="Unassembled WGS sequence"/>
</dbReference>
<feature type="transmembrane region" description="Helical" evidence="5">
    <location>
        <begin position="20"/>
        <end position="40"/>
    </location>
</feature>
<feature type="transmembrane region" description="Helical" evidence="5">
    <location>
        <begin position="132"/>
        <end position="152"/>
    </location>
</feature>
<organism evidence="6 7">
    <name type="scientific">Gordonia spumicola</name>
    <dbReference type="NCBI Taxonomy" id="589161"/>
    <lineage>
        <taxon>Bacteria</taxon>
        <taxon>Bacillati</taxon>
        <taxon>Actinomycetota</taxon>
        <taxon>Actinomycetes</taxon>
        <taxon>Mycobacteriales</taxon>
        <taxon>Gordoniaceae</taxon>
        <taxon>Gordonia</taxon>
    </lineage>
</organism>
<evidence type="ECO:0000256" key="3">
    <source>
        <dbReference type="ARBA" id="ARBA00022989"/>
    </source>
</evidence>
<keyword evidence="7" id="KW-1185">Reference proteome</keyword>
<proteinExistence type="predicted"/>
<evidence type="ECO:0000256" key="1">
    <source>
        <dbReference type="ARBA" id="ARBA00004141"/>
    </source>
</evidence>
<evidence type="ECO:0000256" key="4">
    <source>
        <dbReference type="ARBA" id="ARBA00023136"/>
    </source>
</evidence>